<dbReference type="InterPro" id="IPR058957">
    <property type="entry name" value="Peptidase_inhib_put_dom"/>
</dbReference>
<keyword evidence="3" id="KW-1185">Reference proteome</keyword>
<comment type="caution">
    <text evidence="2">The sequence shown here is derived from an EMBL/GenBank/DDBJ whole genome shotgun (WGS) entry which is preliminary data.</text>
</comment>
<dbReference type="Pfam" id="PF26036">
    <property type="entry name" value="Peptidase_inhib_put"/>
    <property type="match status" value="1"/>
</dbReference>
<dbReference type="Proteomes" id="UP001430377">
    <property type="component" value="Unassembled WGS sequence"/>
</dbReference>
<evidence type="ECO:0000259" key="1">
    <source>
        <dbReference type="Pfam" id="PF26036"/>
    </source>
</evidence>
<dbReference type="AlphaFoldDB" id="A0AAW4PPP2"/>
<evidence type="ECO:0000313" key="3">
    <source>
        <dbReference type="Proteomes" id="UP001430377"/>
    </source>
</evidence>
<dbReference type="RefSeq" id="WP_220617503.1">
    <property type="nucleotide sequence ID" value="NZ_RKLR01000002.1"/>
</dbReference>
<name>A0AAW4PPP2_9EURY</name>
<proteinExistence type="predicted"/>
<protein>
    <recommendedName>
        <fullName evidence="1">Putative peptidase inhibitor domain-containing protein</fullName>
    </recommendedName>
</protein>
<evidence type="ECO:0000313" key="2">
    <source>
        <dbReference type="EMBL" id="MBX0322505.1"/>
    </source>
</evidence>
<gene>
    <name evidence="2" type="ORF">EGH21_05630</name>
</gene>
<sequence>MYVSRAVESIRADPIEGESVALALETTDDADPEAVAAAVEDAGGTVERYLQFDDLAVSVPHDRVDAVCAIDGLAAVETTDAIAITTAEATDEDVEFDG</sequence>
<organism evidence="2 3">
    <name type="scientific">Haloarcula rubra</name>
    <dbReference type="NCBI Taxonomy" id="2487747"/>
    <lineage>
        <taxon>Archaea</taxon>
        <taxon>Methanobacteriati</taxon>
        <taxon>Methanobacteriota</taxon>
        <taxon>Stenosarchaea group</taxon>
        <taxon>Halobacteria</taxon>
        <taxon>Halobacteriales</taxon>
        <taxon>Haloarculaceae</taxon>
        <taxon>Haloarcula</taxon>
    </lineage>
</organism>
<feature type="domain" description="Putative peptidase inhibitor" evidence="1">
    <location>
        <begin position="1"/>
        <end position="83"/>
    </location>
</feature>
<dbReference type="EMBL" id="RKLR01000002">
    <property type="protein sequence ID" value="MBX0322505.1"/>
    <property type="molecule type" value="Genomic_DNA"/>
</dbReference>
<reference evidence="2 3" key="1">
    <citation type="submission" date="2021-06" db="EMBL/GenBank/DDBJ databases">
        <title>Halomicroarcula sp. a new haloarchaeum isolated from saline soil.</title>
        <authorList>
            <person name="Duran-Viseras A."/>
            <person name="Sanchez-Porro C."/>
            <person name="Ventosa A."/>
        </authorList>
    </citation>
    <scope>NUCLEOTIDE SEQUENCE [LARGE SCALE GENOMIC DNA]</scope>
    <source>
        <strain evidence="2 3">F13</strain>
    </source>
</reference>
<accession>A0AAW4PPP2</accession>